<keyword evidence="4" id="KW-0732">Signal</keyword>
<dbReference type="SUPFAM" id="SSF90112">
    <property type="entry name" value="Neurotransmitter-gated ion-channel transmembrane pore"/>
    <property type="match status" value="1"/>
</dbReference>
<dbReference type="Gene3D" id="3.40.50.2300">
    <property type="match status" value="2"/>
</dbReference>
<protein>
    <submittedName>
        <fullName evidence="9">ABC transporter substrate-binding protein</fullName>
    </submittedName>
</protein>
<dbReference type="InterPro" id="IPR000709">
    <property type="entry name" value="Leu_Ile_Val-bd"/>
</dbReference>
<evidence type="ECO:0000259" key="8">
    <source>
        <dbReference type="Pfam" id="PF13458"/>
    </source>
</evidence>
<comment type="similarity">
    <text evidence="2">Belongs to the leucine-binding protein family.</text>
</comment>
<dbReference type="Gene3D" id="1.20.58.390">
    <property type="entry name" value="Neurotransmitter-gated ion-channel transmembrane domain"/>
    <property type="match status" value="1"/>
</dbReference>
<name>A0ABS6YKZ5_9ACTN</name>
<evidence type="ECO:0000256" key="5">
    <source>
        <dbReference type="ARBA" id="ARBA00022970"/>
    </source>
</evidence>
<feature type="transmembrane region" description="Helical" evidence="7">
    <location>
        <begin position="126"/>
        <end position="147"/>
    </location>
</feature>
<dbReference type="InterPro" id="IPR038050">
    <property type="entry name" value="Neuro_actylchol_rec"/>
</dbReference>
<dbReference type="EMBL" id="WMBF01000063">
    <property type="protein sequence ID" value="MBW5421734.1"/>
    <property type="molecule type" value="Genomic_DNA"/>
</dbReference>
<dbReference type="Gene3D" id="1.25.40.10">
    <property type="entry name" value="Tetratricopeptide repeat domain"/>
    <property type="match status" value="1"/>
</dbReference>
<feature type="region of interest" description="Disordered" evidence="6">
    <location>
        <begin position="97"/>
        <end position="120"/>
    </location>
</feature>
<feature type="transmembrane region" description="Helical" evidence="7">
    <location>
        <begin position="752"/>
        <end position="769"/>
    </location>
</feature>
<evidence type="ECO:0000256" key="4">
    <source>
        <dbReference type="ARBA" id="ARBA00022729"/>
    </source>
</evidence>
<evidence type="ECO:0000313" key="10">
    <source>
        <dbReference type="Proteomes" id="UP001197114"/>
    </source>
</evidence>
<keyword evidence="3" id="KW-0813">Transport</keyword>
<dbReference type="SUPFAM" id="SSF48452">
    <property type="entry name" value="TPR-like"/>
    <property type="match status" value="1"/>
</dbReference>
<evidence type="ECO:0000256" key="2">
    <source>
        <dbReference type="ARBA" id="ARBA00010062"/>
    </source>
</evidence>
<feature type="transmembrane region" description="Helical" evidence="7">
    <location>
        <begin position="812"/>
        <end position="835"/>
    </location>
</feature>
<gene>
    <name evidence="9" type="ORF">GKQ77_09160</name>
</gene>
<dbReference type="InterPro" id="IPR036719">
    <property type="entry name" value="Neuro-gated_channel_TM_sf"/>
</dbReference>
<evidence type="ECO:0000256" key="3">
    <source>
        <dbReference type="ARBA" id="ARBA00022448"/>
    </source>
</evidence>
<dbReference type="Gene3D" id="2.70.170.10">
    <property type="entry name" value="Neurotransmitter-gated ion-channel ligand-binding domain"/>
    <property type="match status" value="1"/>
</dbReference>
<dbReference type="Proteomes" id="UP001197114">
    <property type="component" value="Unassembled WGS sequence"/>
</dbReference>
<evidence type="ECO:0000256" key="7">
    <source>
        <dbReference type="SAM" id="Phobius"/>
    </source>
</evidence>
<dbReference type="Pfam" id="PF13458">
    <property type="entry name" value="Peripla_BP_6"/>
    <property type="match status" value="1"/>
</dbReference>
<dbReference type="InterPro" id="IPR036734">
    <property type="entry name" value="Neur_chan_lig-bd_sf"/>
</dbReference>
<evidence type="ECO:0000256" key="6">
    <source>
        <dbReference type="SAM" id="MobiDB-lite"/>
    </source>
</evidence>
<keyword evidence="7" id="KW-0472">Membrane</keyword>
<dbReference type="InterPro" id="IPR028082">
    <property type="entry name" value="Peripla_BP_I"/>
</dbReference>
<feature type="transmembrane region" description="Helical" evidence="7">
    <location>
        <begin position="847"/>
        <end position="867"/>
    </location>
</feature>
<organism evidence="9 10">
    <name type="scientific">Streptomyces anatolicus</name>
    <dbReference type="NCBI Taxonomy" id="2675858"/>
    <lineage>
        <taxon>Bacteria</taxon>
        <taxon>Bacillati</taxon>
        <taxon>Actinomycetota</taxon>
        <taxon>Actinomycetes</taxon>
        <taxon>Kitasatosporales</taxon>
        <taxon>Streptomycetaceae</taxon>
        <taxon>Streptomyces</taxon>
    </lineage>
</organism>
<keyword evidence="5" id="KW-0029">Amino-acid transport</keyword>
<dbReference type="SUPFAM" id="SSF53822">
    <property type="entry name" value="Periplasmic binding protein-like I"/>
    <property type="match status" value="1"/>
</dbReference>
<comment type="caution">
    <text evidence="9">The sequence shown here is derived from an EMBL/GenBank/DDBJ whole genome shotgun (WGS) entry which is preliminary data.</text>
</comment>
<sequence length="869" mass="93721">MTRRERRGESTVADDELLAPVRTREAVRAAKQGRDDEARGLLRKALLADPSYEPAWLWLAWLVVDDGHRKYCLEQAVEANPESQAHARLRRLRKVTSAPPPEVEDFADPPPPPEPTPERSVWRRHALRAGIAAVAVAVVAALVVLAVRVTADEPAPVHVAVVAGLSGPGAERGQAVLRGTRFHVDQINGNGGVAGHPVRLLVHDDEDDPEAARRVAEEIVDDGRAALVVGHTVSRTAIAAGPVYAAAGIAAITPTATADAITEDNRWFFRTTFTNRYQGAFVAGYLNSVEKARTASVIHTDTDYGRTLADGFRQAFAGVGRVRHTVSIGDAAEPGLGARIDKAVATVARDGSAGPVVLAMHEDAAERTLTALRDKGVRGTVVGGDALSNDSFVAKLRDSPQEKKKAGSLTGDLYLSSPLMADSLSGEALRWADSFRDVNGSLPSWQAMAAQTSIDVAVEALKRSGVSTDNPGRQDREAVRRSLEAMNGPERGVKCLHGLMYFDASRSLPQPVTMGVVRGGKVASAPIQLMPSDTAKDLDAATEIAADRSVRVAGQVLVRQQIVTTGFNFNEVSALDTEAETFEADFFLWFRYRGSDDATAVDFVNAAGSDVTLGPAVRSSERDGVKYRLYRVSGTFKASLDFHHFPFDRQYLTIALQNRKHSASHVVYVGDRKVLEQDQAEALRSGSDVNSSIDRLSGWKSTSLDLYKATVGSTAALGDPAVTEETPGIYYGQYVAQVTIERDLGSFLLKNMLPLVLLALVTYASLFFAREKRYIGSRISMGITAILSAAVLLTAVTGSLPDVEYTVAIEWGYYAFIFLAGTCVLAALLSGRLAAQNNLVGWRKLNIAFRIYYPLFCLAIVLAYVMAFG</sequence>
<keyword evidence="7" id="KW-1133">Transmembrane helix</keyword>
<reference evidence="9 10" key="1">
    <citation type="submission" date="2019-11" db="EMBL/GenBank/DDBJ databases">
        <authorList>
            <person name="Ay H."/>
        </authorList>
    </citation>
    <scope>NUCLEOTIDE SEQUENCE [LARGE SCALE GENOMIC DNA]</scope>
    <source>
        <strain evidence="9 10">BG9H</strain>
    </source>
</reference>
<dbReference type="PANTHER" id="PTHR47151">
    <property type="entry name" value="LEU/ILE/VAL-BINDING ABC TRANSPORTER SUBUNIT"/>
    <property type="match status" value="1"/>
</dbReference>
<comment type="subcellular location">
    <subcellularLocation>
        <location evidence="1">Membrane</location>
        <topology evidence="1">Multi-pass membrane protein</topology>
    </subcellularLocation>
</comment>
<feature type="transmembrane region" description="Helical" evidence="7">
    <location>
        <begin position="781"/>
        <end position="800"/>
    </location>
</feature>
<proteinExistence type="inferred from homology"/>
<dbReference type="InterPro" id="IPR011990">
    <property type="entry name" value="TPR-like_helical_dom_sf"/>
</dbReference>
<evidence type="ECO:0000313" key="9">
    <source>
        <dbReference type="EMBL" id="MBW5421734.1"/>
    </source>
</evidence>
<keyword evidence="7" id="KW-0812">Transmembrane</keyword>
<keyword evidence="10" id="KW-1185">Reference proteome</keyword>
<dbReference type="PANTHER" id="PTHR47151:SF2">
    <property type="entry name" value="AMINO ACID BINDING PROTEIN"/>
    <property type="match status" value="1"/>
</dbReference>
<dbReference type="InterPro" id="IPR028081">
    <property type="entry name" value="Leu-bd"/>
</dbReference>
<dbReference type="PRINTS" id="PR00337">
    <property type="entry name" value="LEUILEVALBP"/>
</dbReference>
<evidence type="ECO:0000256" key="1">
    <source>
        <dbReference type="ARBA" id="ARBA00004141"/>
    </source>
</evidence>
<feature type="domain" description="Leucine-binding protein" evidence="8">
    <location>
        <begin position="156"/>
        <end position="487"/>
    </location>
</feature>
<accession>A0ABS6YKZ5</accession>